<dbReference type="AlphaFoldDB" id="A0AAD7RXW5"/>
<name>A0AAD7RXW5_9TELE</name>
<comment type="caution">
    <text evidence="1">The sequence shown here is derived from an EMBL/GenBank/DDBJ whole genome shotgun (WGS) entry which is preliminary data.</text>
</comment>
<reference evidence="1" key="1">
    <citation type="journal article" date="2023" name="Science">
        <title>Genome structures resolve the early diversification of teleost fishes.</title>
        <authorList>
            <person name="Parey E."/>
            <person name="Louis A."/>
            <person name="Montfort J."/>
            <person name="Bouchez O."/>
            <person name="Roques C."/>
            <person name="Iampietro C."/>
            <person name="Lluch J."/>
            <person name="Castinel A."/>
            <person name="Donnadieu C."/>
            <person name="Desvignes T."/>
            <person name="Floi Bucao C."/>
            <person name="Jouanno E."/>
            <person name="Wen M."/>
            <person name="Mejri S."/>
            <person name="Dirks R."/>
            <person name="Jansen H."/>
            <person name="Henkel C."/>
            <person name="Chen W.J."/>
            <person name="Zahm M."/>
            <person name="Cabau C."/>
            <person name="Klopp C."/>
            <person name="Thompson A.W."/>
            <person name="Robinson-Rechavi M."/>
            <person name="Braasch I."/>
            <person name="Lecointre G."/>
            <person name="Bobe J."/>
            <person name="Postlethwait J.H."/>
            <person name="Berthelot C."/>
            <person name="Roest Crollius H."/>
            <person name="Guiguen Y."/>
        </authorList>
    </citation>
    <scope>NUCLEOTIDE SEQUENCE</scope>
    <source>
        <strain evidence="1">NC1722</strain>
    </source>
</reference>
<dbReference type="Proteomes" id="UP001221898">
    <property type="component" value="Unassembled WGS sequence"/>
</dbReference>
<keyword evidence="2" id="KW-1185">Reference proteome</keyword>
<protein>
    <submittedName>
        <fullName evidence="1">Uncharacterized protein</fullName>
    </submittedName>
</protein>
<gene>
    <name evidence="1" type="ORF">AAFF_G00075410</name>
</gene>
<dbReference type="EMBL" id="JAINUG010000146">
    <property type="protein sequence ID" value="KAJ8392416.1"/>
    <property type="molecule type" value="Genomic_DNA"/>
</dbReference>
<proteinExistence type="predicted"/>
<accession>A0AAD7RXW5</accession>
<organism evidence="1 2">
    <name type="scientific">Aldrovandia affinis</name>
    <dbReference type="NCBI Taxonomy" id="143900"/>
    <lineage>
        <taxon>Eukaryota</taxon>
        <taxon>Metazoa</taxon>
        <taxon>Chordata</taxon>
        <taxon>Craniata</taxon>
        <taxon>Vertebrata</taxon>
        <taxon>Euteleostomi</taxon>
        <taxon>Actinopterygii</taxon>
        <taxon>Neopterygii</taxon>
        <taxon>Teleostei</taxon>
        <taxon>Notacanthiformes</taxon>
        <taxon>Halosauridae</taxon>
        <taxon>Aldrovandia</taxon>
    </lineage>
</organism>
<evidence type="ECO:0000313" key="1">
    <source>
        <dbReference type="EMBL" id="KAJ8392416.1"/>
    </source>
</evidence>
<evidence type="ECO:0000313" key="2">
    <source>
        <dbReference type="Proteomes" id="UP001221898"/>
    </source>
</evidence>
<sequence>MSQWLLPFSLLIPPEANPNPATYAPFSLPTANILRTPSPTPQQWLNGLQQDYCQYRLETMSGLTDRRQDTSCRAL</sequence>